<name>A0A1L9NNP6_ASPTC</name>
<accession>A0A1L9NNP6</accession>
<proteinExistence type="predicted"/>
<protein>
    <submittedName>
        <fullName evidence="1">Uncharacterized protein</fullName>
    </submittedName>
</protein>
<gene>
    <name evidence="1" type="ORF">ASPTUDRAFT_276189</name>
</gene>
<organism evidence="1 2">
    <name type="scientific">Aspergillus tubingensis (strain CBS 134.48)</name>
    <dbReference type="NCBI Taxonomy" id="767770"/>
    <lineage>
        <taxon>Eukaryota</taxon>
        <taxon>Fungi</taxon>
        <taxon>Dikarya</taxon>
        <taxon>Ascomycota</taxon>
        <taxon>Pezizomycotina</taxon>
        <taxon>Eurotiomycetes</taxon>
        <taxon>Eurotiomycetidae</taxon>
        <taxon>Eurotiales</taxon>
        <taxon>Aspergillaceae</taxon>
        <taxon>Aspergillus</taxon>
        <taxon>Aspergillus subgen. Circumdati</taxon>
    </lineage>
</organism>
<dbReference type="AlphaFoldDB" id="A0A1L9NNP6"/>
<dbReference type="OMA" id="AWILATM"/>
<evidence type="ECO:0000313" key="1">
    <source>
        <dbReference type="EMBL" id="OJI90898.1"/>
    </source>
</evidence>
<dbReference type="STRING" id="767770.A0A1L9NNP6"/>
<keyword evidence="2" id="KW-1185">Reference proteome</keyword>
<sequence length="179" mass="20680">MNNSTHETRTHILHQISTITPSTLPPQLTNTNTNTRTSTIRILGDVPNSILNPTDYLSSIYPFITETSKSLQQLHPNNQTLFIAAKSCRGKHSYFILDLNNTEFDYDTAHDCKTLLPVYVLRLSKRQPSIFRKQVLDEPVAKILRNMHNLHGRDPLPLFDNHYDPYLQYPNPRSPHYEV</sequence>
<dbReference type="Proteomes" id="UP000184304">
    <property type="component" value="Unassembled WGS sequence"/>
</dbReference>
<dbReference type="EMBL" id="KV878176">
    <property type="protein sequence ID" value="OJI90898.1"/>
    <property type="molecule type" value="Genomic_DNA"/>
</dbReference>
<dbReference type="OrthoDB" id="4243861at2759"/>
<reference evidence="2" key="1">
    <citation type="journal article" date="2017" name="Genome Biol.">
        <title>Comparative genomics reveals high biological diversity and specific adaptations in the industrially and medically important fungal genus Aspergillus.</title>
        <authorList>
            <person name="de Vries R.P."/>
            <person name="Riley R."/>
            <person name="Wiebenga A."/>
            <person name="Aguilar-Osorio G."/>
            <person name="Amillis S."/>
            <person name="Uchima C.A."/>
            <person name="Anderluh G."/>
            <person name="Asadollahi M."/>
            <person name="Askin M."/>
            <person name="Barry K."/>
            <person name="Battaglia E."/>
            <person name="Bayram O."/>
            <person name="Benocci T."/>
            <person name="Braus-Stromeyer S.A."/>
            <person name="Caldana C."/>
            <person name="Canovas D."/>
            <person name="Cerqueira G.C."/>
            <person name="Chen F."/>
            <person name="Chen W."/>
            <person name="Choi C."/>
            <person name="Clum A."/>
            <person name="Dos Santos R.A."/>
            <person name="Damasio A.R."/>
            <person name="Diallinas G."/>
            <person name="Emri T."/>
            <person name="Fekete E."/>
            <person name="Flipphi M."/>
            <person name="Freyberg S."/>
            <person name="Gallo A."/>
            <person name="Gournas C."/>
            <person name="Habgood R."/>
            <person name="Hainaut M."/>
            <person name="Harispe M.L."/>
            <person name="Henrissat B."/>
            <person name="Hilden K.S."/>
            <person name="Hope R."/>
            <person name="Hossain A."/>
            <person name="Karabika E."/>
            <person name="Karaffa L."/>
            <person name="Karanyi Z."/>
            <person name="Krasevec N."/>
            <person name="Kuo A."/>
            <person name="Kusch H."/>
            <person name="LaButti K."/>
            <person name="Lagendijk E.L."/>
            <person name="Lapidus A."/>
            <person name="Levasseur A."/>
            <person name="Lindquist E."/>
            <person name="Lipzen A."/>
            <person name="Logrieco A.F."/>
            <person name="MacCabe A."/>
            <person name="Maekelae M.R."/>
            <person name="Malavazi I."/>
            <person name="Melin P."/>
            <person name="Meyer V."/>
            <person name="Mielnichuk N."/>
            <person name="Miskei M."/>
            <person name="Molnar A.P."/>
            <person name="Mule G."/>
            <person name="Ngan C.Y."/>
            <person name="Orejas M."/>
            <person name="Orosz E."/>
            <person name="Ouedraogo J.P."/>
            <person name="Overkamp K.M."/>
            <person name="Park H.-S."/>
            <person name="Perrone G."/>
            <person name="Piumi F."/>
            <person name="Punt P.J."/>
            <person name="Ram A.F."/>
            <person name="Ramon A."/>
            <person name="Rauscher S."/>
            <person name="Record E."/>
            <person name="Riano-Pachon D.M."/>
            <person name="Robert V."/>
            <person name="Roehrig J."/>
            <person name="Ruller R."/>
            <person name="Salamov A."/>
            <person name="Salih N.S."/>
            <person name="Samson R.A."/>
            <person name="Sandor E."/>
            <person name="Sanguinetti M."/>
            <person name="Schuetze T."/>
            <person name="Sepcic K."/>
            <person name="Shelest E."/>
            <person name="Sherlock G."/>
            <person name="Sophianopoulou V."/>
            <person name="Squina F.M."/>
            <person name="Sun H."/>
            <person name="Susca A."/>
            <person name="Todd R.B."/>
            <person name="Tsang A."/>
            <person name="Unkles S.E."/>
            <person name="van de Wiele N."/>
            <person name="van Rossen-Uffink D."/>
            <person name="Oliveira J.V."/>
            <person name="Vesth T.C."/>
            <person name="Visser J."/>
            <person name="Yu J.-H."/>
            <person name="Zhou M."/>
            <person name="Andersen M.R."/>
            <person name="Archer D.B."/>
            <person name="Baker S.E."/>
            <person name="Benoit I."/>
            <person name="Brakhage A.A."/>
            <person name="Braus G.H."/>
            <person name="Fischer R."/>
            <person name="Frisvad J.C."/>
            <person name="Goldman G.H."/>
            <person name="Houbraken J."/>
            <person name="Oakley B."/>
            <person name="Pocsi I."/>
            <person name="Scazzocchio C."/>
            <person name="Seiboth B."/>
            <person name="vanKuyk P.A."/>
            <person name="Wortman J."/>
            <person name="Dyer P.S."/>
            <person name="Grigoriev I.V."/>
        </authorList>
    </citation>
    <scope>NUCLEOTIDE SEQUENCE [LARGE SCALE GENOMIC DNA]</scope>
    <source>
        <strain evidence="2">CBS 134.48</strain>
    </source>
</reference>
<evidence type="ECO:0000313" key="2">
    <source>
        <dbReference type="Proteomes" id="UP000184304"/>
    </source>
</evidence>
<dbReference type="VEuPathDB" id="FungiDB:ASPTUDRAFT_276189"/>